<evidence type="ECO:0000256" key="6">
    <source>
        <dbReference type="ARBA" id="ARBA00022833"/>
    </source>
</evidence>
<dbReference type="Gene3D" id="2.40.50.140">
    <property type="entry name" value="Nucleic acid-binding proteins"/>
    <property type="match status" value="4"/>
</dbReference>
<dbReference type="GO" id="GO:0003697">
    <property type="term" value="F:single-stranded DNA binding"/>
    <property type="evidence" value="ECO:0007669"/>
    <property type="project" value="UniProtKB-ARBA"/>
</dbReference>
<dbReference type="FunFam" id="2.40.50.140:FF:000117">
    <property type="entry name" value="Replication protein A subunit"/>
    <property type="match status" value="1"/>
</dbReference>
<evidence type="ECO:0000256" key="2">
    <source>
        <dbReference type="ARBA" id="ARBA00005690"/>
    </source>
</evidence>
<feature type="domain" description="Replication factor-A protein 1 N-terminal" evidence="11">
    <location>
        <begin position="5"/>
        <end position="103"/>
    </location>
</feature>
<dbReference type="Proteomes" id="UP000054567">
    <property type="component" value="Unassembled WGS sequence"/>
</dbReference>
<dbReference type="VEuPathDB" id="FungiDB:CPAG_09890"/>
<keyword evidence="6 9" id="KW-0862">Zinc</keyword>
<dbReference type="GO" id="GO:0005662">
    <property type="term" value="C:DNA replication factor A complex"/>
    <property type="evidence" value="ECO:0007669"/>
    <property type="project" value="UniProtKB-ARBA"/>
</dbReference>
<dbReference type="CDD" id="cd04475">
    <property type="entry name" value="RPA1_DBD_B"/>
    <property type="match status" value="1"/>
</dbReference>
<comment type="subunit">
    <text evidence="9">Component of the heterotrimeric canonical replication protein A complex (RPA).</text>
</comment>
<dbReference type="CDD" id="cd04474">
    <property type="entry name" value="RPA1_DBD_A"/>
    <property type="match status" value="1"/>
</dbReference>
<dbReference type="GO" id="GO:0006310">
    <property type="term" value="P:DNA recombination"/>
    <property type="evidence" value="ECO:0007669"/>
    <property type="project" value="InterPro"/>
</dbReference>
<comment type="similarity">
    <text evidence="2 9">Belongs to the replication factor A protein 1 family.</text>
</comment>
<dbReference type="FunFam" id="2.40.50.140:FF:000041">
    <property type="entry name" value="Replication protein A subunit"/>
    <property type="match status" value="1"/>
</dbReference>
<reference evidence="15" key="3">
    <citation type="journal article" date="2010" name="Genome Res.">
        <title>Population genomic sequencing of Coccidioides fungi reveals recent hybridization and transposon control.</title>
        <authorList>
            <person name="Neafsey D.E."/>
            <person name="Barker B.M."/>
            <person name="Sharpton T.J."/>
            <person name="Stajich J.E."/>
            <person name="Park D.J."/>
            <person name="Whiston E."/>
            <person name="Hung C.-Y."/>
            <person name="McMahan C."/>
            <person name="White J."/>
            <person name="Sykes S."/>
            <person name="Heiman D."/>
            <person name="Young S."/>
            <person name="Zeng Q."/>
            <person name="Abouelleil A."/>
            <person name="Aftuck L."/>
            <person name="Bessette D."/>
            <person name="Brown A."/>
            <person name="FitzGerald M."/>
            <person name="Lui A."/>
            <person name="Macdonald J.P."/>
            <person name="Priest M."/>
            <person name="Orbach M.J."/>
            <person name="Galgiani J.N."/>
            <person name="Kirkland T.N."/>
            <person name="Cole G.T."/>
            <person name="Birren B.W."/>
            <person name="Henn M.R."/>
            <person name="Taylor J.W."/>
            <person name="Rounsley S.D."/>
        </authorList>
    </citation>
    <scope>NUCLEOTIDE SEQUENCE [LARGE SCALE GENOMIC DNA]</scope>
    <source>
        <strain evidence="15">RMSCC 3488</strain>
    </source>
</reference>
<reference evidence="15" key="2">
    <citation type="journal article" date="2009" name="Genome Res.">
        <title>Comparative genomic analyses of the human fungal pathogens Coccidioides and their relatives.</title>
        <authorList>
            <person name="Sharpton T.J."/>
            <person name="Stajich J.E."/>
            <person name="Rounsley S.D."/>
            <person name="Gardner M.J."/>
            <person name="Wortman J.R."/>
            <person name="Jordar V.S."/>
            <person name="Maiti R."/>
            <person name="Kodira C.D."/>
            <person name="Neafsey D.E."/>
            <person name="Zeng Q."/>
            <person name="Hung C.-Y."/>
            <person name="McMahan C."/>
            <person name="Muszewska A."/>
            <person name="Grynberg M."/>
            <person name="Mandel M.A."/>
            <person name="Kellner E.M."/>
            <person name="Barker B.M."/>
            <person name="Galgiani J.N."/>
            <person name="Orbach M.J."/>
            <person name="Kirkland T.N."/>
            <person name="Cole G.T."/>
            <person name="Henn M.R."/>
            <person name="Birren B.W."/>
            <person name="Taylor J.W."/>
        </authorList>
    </citation>
    <scope>NUCLEOTIDE SEQUENCE [LARGE SCALE GENOMIC DNA]</scope>
    <source>
        <strain evidence="15">RMSCC 3488</strain>
    </source>
</reference>
<evidence type="ECO:0000256" key="5">
    <source>
        <dbReference type="ARBA" id="ARBA00022771"/>
    </source>
</evidence>
<dbReference type="OrthoDB" id="1751331at2759"/>
<dbReference type="AlphaFoldDB" id="A0A0J6FTE4"/>
<dbReference type="Pfam" id="PF08646">
    <property type="entry name" value="Rep_fac-A_C"/>
    <property type="match status" value="1"/>
</dbReference>
<dbReference type="InterPro" id="IPR007199">
    <property type="entry name" value="Rep_factor-A_N"/>
</dbReference>
<evidence type="ECO:0000313" key="15">
    <source>
        <dbReference type="Proteomes" id="UP000054567"/>
    </source>
</evidence>
<dbReference type="InterPro" id="IPR031657">
    <property type="entry name" value="REPA_OB_2"/>
</dbReference>
<feature type="domain" description="OB" evidence="10">
    <location>
        <begin position="180"/>
        <end position="261"/>
    </location>
</feature>
<dbReference type="FunFam" id="2.40.50.140:FF:000090">
    <property type="entry name" value="Replication protein A subunit"/>
    <property type="match status" value="1"/>
</dbReference>
<organism evidence="14 15">
    <name type="scientific">Coccidioides posadasii RMSCC 3488</name>
    <dbReference type="NCBI Taxonomy" id="454284"/>
    <lineage>
        <taxon>Eukaryota</taxon>
        <taxon>Fungi</taxon>
        <taxon>Dikarya</taxon>
        <taxon>Ascomycota</taxon>
        <taxon>Pezizomycotina</taxon>
        <taxon>Eurotiomycetes</taxon>
        <taxon>Eurotiomycetidae</taxon>
        <taxon>Onygenales</taxon>
        <taxon>Onygenaceae</taxon>
        <taxon>Coccidioides</taxon>
    </lineage>
</organism>
<evidence type="ECO:0000259" key="13">
    <source>
        <dbReference type="Pfam" id="PF16900"/>
    </source>
</evidence>
<dbReference type="GO" id="GO:0006281">
    <property type="term" value="P:DNA repair"/>
    <property type="evidence" value="ECO:0007669"/>
    <property type="project" value="InterPro"/>
</dbReference>
<evidence type="ECO:0000256" key="8">
    <source>
        <dbReference type="ARBA" id="ARBA00023242"/>
    </source>
</evidence>
<dbReference type="PANTHER" id="PTHR47165:SF4">
    <property type="entry name" value="OS03G0429900 PROTEIN"/>
    <property type="match status" value="1"/>
</dbReference>
<feature type="domain" description="Replication protein A OB" evidence="13">
    <location>
        <begin position="289"/>
        <end position="385"/>
    </location>
</feature>
<dbReference type="GO" id="GO:0006260">
    <property type="term" value="P:DNA replication"/>
    <property type="evidence" value="ECO:0007669"/>
    <property type="project" value="UniProtKB-KW"/>
</dbReference>
<dbReference type="Pfam" id="PF01336">
    <property type="entry name" value="tRNA_anti-codon"/>
    <property type="match status" value="1"/>
</dbReference>
<accession>A0A0J6FTE4</accession>
<comment type="subcellular location">
    <subcellularLocation>
        <location evidence="1 9">Nucleus</location>
    </subcellularLocation>
</comment>
<evidence type="ECO:0000256" key="1">
    <source>
        <dbReference type="ARBA" id="ARBA00004123"/>
    </source>
</evidence>
<proteinExistence type="inferred from homology"/>
<keyword evidence="7 9" id="KW-0238">DNA-binding</keyword>
<evidence type="ECO:0000256" key="7">
    <source>
        <dbReference type="ARBA" id="ARBA00023125"/>
    </source>
</evidence>
<dbReference type="Pfam" id="PF04057">
    <property type="entry name" value="Rep-A_N"/>
    <property type="match status" value="1"/>
</dbReference>
<keyword evidence="3 9" id="KW-0235">DNA replication</keyword>
<reference evidence="14 15" key="1">
    <citation type="submission" date="2007-06" db="EMBL/GenBank/DDBJ databases">
        <title>The Genome Sequence of Coccidioides posadasii RMSCC_3488.</title>
        <authorList>
            <consortium name="Coccidioides Genome Resources Consortium"/>
            <consortium name="The Broad Institute Genome Sequencing Platform"/>
            <person name="Henn M.R."/>
            <person name="Sykes S."/>
            <person name="Young S."/>
            <person name="Jaffe D."/>
            <person name="Berlin A."/>
            <person name="Alvarez P."/>
            <person name="Butler J."/>
            <person name="Gnerre S."/>
            <person name="Grabherr M."/>
            <person name="Mauceli E."/>
            <person name="Brockman W."/>
            <person name="Kodira C."/>
            <person name="Alvarado L."/>
            <person name="Zeng Q."/>
            <person name="Crawford M."/>
            <person name="Antoine C."/>
            <person name="Devon K."/>
            <person name="Galgiani J."/>
            <person name="Orsborn K."/>
            <person name="Lewis M.L."/>
            <person name="Nusbaum C."/>
            <person name="Galagan J."/>
            <person name="Birren B."/>
        </authorList>
    </citation>
    <scope>NUCLEOTIDE SEQUENCE [LARGE SCALE GENOMIC DNA]</scope>
    <source>
        <strain evidence="14 15">RMSCC 3488</strain>
    </source>
</reference>
<dbReference type="InterPro" id="IPR013955">
    <property type="entry name" value="Rep_factor-A_C"/>
</dbReference>
<gene>
    <name evidence="14" type="ORF">CPAG_09890</name>
</gene>
<name>A0A0J6FTE4_COCPO</name>
<dbReference type="CDD" id="cd04477">
    <property type="entry name" value="RPA1N"/>
    <property type="match status" value="1"/>
</dbReference>
<evidence type="ECO:0000259" key="11">
    <source>
        <dbReference type="Pfam" id="PF04057"/>
    </source>
</evidence>
<evidence type="ECO:0000256" key="9">
    <source>
        <dbReference type="RuleBase" id="RU364130"/>
    </source>
</evidence>
<dbReference type="InterPro" id="IPR047192">
    <property type="entry name" value="Euk_RPA1_DBD_C"/>
</dbReference>
<keyword evidence="8 9" id="KW-0539">Nucleus</keyword>
<comment type="function">
    <text evidence="9">As part of the replication protein A (RPA/RP-A), a single-stranded DNA-binding heterotrimeric complex, may play an essential role in DNA replication, recombination and repair. Binds and stabilizes single-stranded DNA intermediates, preventing complementary DNA reannealing and recruiting different proteins involved in DNA metabolism.</text>
</comment>
<protein>
    <recommendedName>
        <fullName evidence="9">Replication protein A subunit</fullName>
    </recommendedName>
</protein>
<dbReference type="NCBIfam" id="TIGR00617">
    <property type="entry name" value="rpa1"/>
    <property type="match status" value="1"/>
</dbReference>
<keyword evidence="4 9" id="KW-0479">Metal-binding</keyword>
<dbReference type="Pfam" id="PF16900">
    <property type="entry name" value="REPA_OB_2"/>
    <property type="match status" value="1"/>
</dbReference>
<evidence type="ECO:0000259" key="10">
    <source>
        <dbReference type="Pfam" id="PF01336"/>
    </source>
</evidence>
<dbReference type="SUPFAM" id="SSF50249">
    <property type="entry name" value="Nucleic acid-binding proteins"/>
    <property type="match status" value="4"/>
</dbReference>
<dbReference type="GO" id="GO:0008270">
    <property type="term" value="F:zinc ion binding"/>
    <property type="evidence" value="ECO:0007669"/>
    <property type="project" value="UniProtKB-KW"/>
</dbReference>
<feature type="domain" description="Replication factor A C-terminal" evidence="12">
    <location>
        <begin position="447"/>
        <end position="590"/>
    </location>
</feature>
<dbReference type="EMBL" id="DS268114">
    <property type="protein sequence ID" value="KMM73603.1"/>
    <property type="molecule type" value="Genomic_DNA"/>
</dbReference>
<dbReference type="InterPro" id="IPR004365">
    <property type="entry name" value="NA-bd_OB_tRNA"/>
</dbReference>
<evidence type="ECO:0000256" key="3">
    <source>
        <dbReference type="ARBA" id="ARBA00022705"/>
    </source>
</evidence>
<evidence type="ECO:0000259" key="12">
    <source>
        <dbReference type="Pfam" id="PF08646"/>
    </source>
</evidence>
<dbReference type="CDD" id="cd04476">
    <property type="entry name" value="RPA1_DBD_C"/>
    <property type="match status" value="1"/>
</dbReference>
<evidence type="ECO:0000256" key="4">
    <source>
        <dbReference type="ARBA" id="ARBA00022723"/>
    </source>
</evidence>
<dbReference type="PANTHER" id="PTHR47165">
    <property type="entry name" value="OS03G0429900 PROTEIN"/>
    <property type="match status" value="1"/>
</dbReference>
<dbReference type="InterPro" id="IPR004591">
    <property type="entry name" value="Rfa1"/>
</dbReference>
<dbReference type="FunFam" id="2.40.50.140:FF:000064">
    <property type="entry name" value="Replication protein A subunit"/>
    <property type="match status" value="1"/>
</dbReference>
<dbReference type="InterPro" id="IPR012340">
    <property type="entry name" value="NA-bd_OB-fold"/>
</dbReference>
<dbReference type="GO" id="GO:0000781">
    <property type="term" value="C:chromosome, telomeric region"/>
    <property type="evidence" value="ECO:0007669"/>
    <property type="project" value="UniProtKB-ARBA"/>
</dbReference>
<dbReference type="GO" id="GO:0007004">
    <property type="term" value="P:telomere maintenance via telomerase"/>
    <property type="evidence" value="ECO:0007669"/>
    <property type="project" value="UniProtKB-ARBA"/>
</dbReference>
<keyword evidence="5 9" id="KW-0863">Zinc-finger</keyword>
<sequence>MANNITVGALSAIFDDTKEKVAKPIVQCLHVKLLSSPSGGPDRYRAVFSDISNFVQTMLASSLNNLVNNGALRRGCFVQLKSFQANFVKGKRILIVLDLDVLEDLGECERIGDPKPLETKVAEVEKPTPTAISSDGFYGVVSEHSAAQPQRHQRASVPTMAPTHANIYPIEALSPYSHKWTIKARCTNKSAIKKWYNRNGEGRLFSVNLLDDSGEIRATAFKEQCDLLYPLFEEGSVYYISSPCRVQMAKREFSNVNNDYELTFERDTVIEKAEDHEDVPQMRFNFTSIGHLHSVEKGTTIDVLGVLKTVEPVAEVPSKSTGKRYTKRELMLVDDTGYSVPLTIWGAMATSFDVMPDSVVAFKGVKVSDFGGRSLSLLNSGTITSDPDIEEAHKLKGWYDAQGKFDQFATHALSENAAISTGTRQDIYKAIVEVRDNQLGMTEKPDYFSLRATVVFIKQDTICYPACVQERCNKKVVQVDSEQWLCEHCEKSSLRPEYRYILSANVSDHTGQLWLNCFDEVGRAIMGMPANVLMELKESDDKAASEAILHATCQMWNLKCKAKLDNFQNQPRYQVLGASPINFSHESSRLVSLIDSYGIEKSDGE</sequence>
<evidence type="ECO:0000313" key="14">
    <source>
        <dbReference type="EMBL" id="KMM73603.1"/>
    </source>
</evidence>